<dbReference type="SMART" id="SM00855">
    <property type="entry name" value="PGAM"/>
    <property type="match status" value="1"/>
</dbReference>
<evidence type="ECO:0008006" key="3">
    <source>
        <dbReference type="Google" id="ProtNLM"/>
    </source>
</evidence>
<dbReference type="Pfam" id="PF00300">
    <property type="entry name" value="His_Phos_1"/>
    <property type="match status" value="1"/>
</dbReference>
<dbReference type="InterPro" id="IPR013078">
    <property type="entry name" value="His_Pase_superF_clade-1"/>
</dbReference>
<dbReference type="GO" id="GO:0005737">
    <property type="term" value="C:cytoplasm"/>
    <property type="evidence" value="ECO:0007669"/>
    <property type="project" value="TreeGrafter"/>
</dbReference>
<accession>A0A4U0U7R0</accession>
<dbReference type="GO" id="GO:0016791">
    <property type="term" value="F:phosphatase activity"/>
    <property type="evidence" value="ECO:0007669"/>
    <property type="project" value="TreeGrafter"/>
</dbReference>
<gene>
    <name evidence="1" type="ORF">B0A50_02392</name>
</gene>
<dbReference type="CDD" id="cd07067">
    <property type="entry name" value="HP_PGM_like"/>
    <property type="match status" value="1"/>
</dbReference>
<dbReference type="PANTHER" id="PTHR48100">
    <property type="entry name" value="BROAD-SPECIFICITY PHOSPHATASE YOR283W-RELATED"/>
    <property type="match status" value="1"/>
</dbReference>
<keyword evidence="2" id="KW-1185">Reference proteome</keyword>
<evidence type="ECO:0000313" key="1">
    <source>
        <dbReference type="EMBL" id="TKA30672.1"/>
    </source>
</evidence>
<dbReference type="AlphaFoldDB" id="A0A4U0U7R0"/>
<dbReference type="InterPro" id="IPR050275">
    <property type="entry name" value="PGM_Phosphatase"/>
</dbReference>
<dbReference type="EMBL" id="NAJL01000010">
    <property type="protein sequence ID" value="TKA30672.1"/>
    <property type="molecule type" value="Genomic_DNA"/>
</dbReference>
<protein>
    <recommendedName>
        <fullName evidence="3">Phosphoglycerate mutase</fullName>
    </recommendedName>
</protein>
<sequence>MGSTSPATYNHVAIKGFFAQDDTGTDAETYDYRKHNLSIAVRSYETDTPETVTFTQWQRFEFYLRHLNAQAPADTHYKLLIAGRHGQGFHNVAEDFYGTQAWDDYWSKLEGNGTMNWADAHLTDLGKEQALEANAFWRLQLEVAKMPAFESYYVSPLYRCLQTANLSFEGLELPKERPFRPVIKEMLRETMGEHTCDRRSRRDYIQKAFSQWVIEDGFSEDDELWLADHRETWAEHDVRTRKLLDDLFSNDTGMFVSLTAHSGAIASLLRVTGHRAFKLPTGSVIPVLVKGVKRI</sequence>
<dbReference type="OrthoDB" id="496981at2759"/>
<reference evidence="1 2" key="1">
    <citation type="submission" date="2017-03" db="EMBL/GenBank/DDBJ databases">
        <title>Genomes of endolithic fungi from Antarctica.</title>
        <authorList>
            <person name="Coleine C."/>
            <person name="Masonjones S."/>
            <person name="Stajich J.E."/>
        </authorList>
    </citation>
    <scope>NUCLEOTIDE SEQUENCE [LARGE SCALE GENOMIC DNA]</scope>
    <source>
        <strain evidence="1 2">CCFEE 6315</strain>
    </source>
</reference>
<dbReference type="Gene3D" id="3.40.50.1240">
    <property type="entry name" value="Phosphoglycerate mutase-like"/>
    <property type="match status" value="1"/>
</dbReference>
<dbReference type="PANTHER" id="PTHR48100:SF1">
    <property type="entry name" value="HISTIDINE PHOSPHATASE FAMILY PROTEIN-RELATED"/>
    <property type="match status" value="1"/>
</dbReference>
<dbReference type="Proteomes" id="UP000308549">
    <property type="component" value="Unassembled WGS sequence"/>
</dbReference>
<dbReference type="SUPFAM" id="SSF53254">
    <property type="entry name" value="Phosphoglycerate mutase-like"/>
    <property type="match status" value="1"/>
</dbReference>
<name>A0A4U0U7R0_9PEZI</name>
<comment type="caution">
    <text evidence="1">The sequence shown here is derived from an EMBL/GenBank/DDBJ whole genome shotgun (WGS) entry which is preliminary data.</text>
</comment>
<organism evidence="1 2">
    <name type="scientific">Salinomyces thailandicus</name>
    <dbReference type="NCBI Taxonomy" id="706561"/>
    <lineage>
        <taxon>Eukaryota</taxon>
        <taxon>Fungi</taxon>
        <taxon>Dikarya</taxon>
        <taxon>Ascomycota</taxon>
        <taxon>Pezizomycotina</taxon>
        <taxon>Dothideomycetes</taxon>
        <taxon>Dothideomycetidae</taxon>
        <taxon>Mycosphaerellales</taxon>
        <taxon>Teratosphaeriaceae</taxon>
        <taxon>Salinomyces</taxon>
    </lineage>
</organism>
<evidence type="ECO:0000313" key="2">
    <source>
        <dbReference type="Proteomes" id="UP000308549"/>
    </source>
</evidence>
<proteinExistence type="predicted"/>
<dbReference type="InterPro" id="IPR029033">
    <property type="entry name" value="His_PPase_superfam"/>
</dbReference>